<protein>
    <recommendedName>
        <fullName evidence="3">DinB-like domain-containing protein</fullName>
    </recommendedName>
</protein>
<dbReference type="Proteomes" id="UP000647587">
    <property type="component" value="Unassembled WGS sequence"/>
</dbReference>
<keyword evidence="2" id="KW-1185">Reference proteome</keyword>
<evidence type="ECO:0008006" key="3">
    <source>
        <dbReference type="Google" id="ProtNLM"/>
    </source>
</evidence>
<accession>A0ABQ2ETC6</accession>
<evidence type="ECO:0000313" key="2">
    <source>
        <dbReference type="Proteomes" id="UP000647587"/>
    </source>
</evidence>
<name>A0ABQ2ETC6_9DEIO</name>
<evidence type="ECO:0000313" key="1">
    <source>
        <dbReference type="EMBL" id="GGK23761.1"/>
    </source>
</evidence>
<proteinExistence type="predicted"/>
<reference evidence="2" key="1">
    <citation type="journal article" date="2019" name="Int. J. Syst. Evol. Microbiol.">
        <title>The Global Catalogue of Microorganisms (GCM) 10K type strain sequencing project: providing services to taxonomists for standard genome sequencing and annotation.</title>
        <authorList>
            <consortium name="The Broad Institute Genomics Platform"/>
            <consortium name="The Broad Institute Genome Sequencing Center for Infectious Disease"/>
            <person name="Wu L."/>
            <person name="Ma J."/>
        </authorList>
    </citation>
    <scope>NUCLEOTIDE SEQUENCE [LARGE SCALE GENOMIC DNA]</scope>
    <source>
        <strain evidence="2">JCM 30331</strain>
    </source>
</reference>
<comment type="caution">
    <text evidence="1">The sequence shown here is derived from an EMBL/GenBank/DDBJ whole genome shotgun (WGS) entry which is preliminary data.</text>
</comment>
<dbReference type="EMBL" id="BMPP01000006">
    <property type="protein sequence ID" value="GGK23761.1"/>
    <property type="molecule type" value="Genomic_DNA"/>
</dbReference>
<gene>
    <name evidence="1" type="ORF">GCM10008955_16690</name>
</gene>
<sequence length="179" mass="19919">MDIVFRVRALSRKGIRRVTYPDPMTPDLLRETLREVLYGPNLSFGLGTGLFSEKEAGLLRTAHAFTYMQAAAPAAPHRPSPAQVVVHLRQYLEHAAAELQDPLALRPDEPEAWEMQVTPALWRDELVRLAWAGQALYEALYLPLNPEQTRVAHAAVIHAAYHTGALRFHLGNLKATGPA</sequence>
<organism evidence="1 2">
    <name type="scientific">Deinococcus malanensis</name>
    <dbReference type="NCBI Taxonomy" id="1706855"/>
    <lineage>
        <taxon>Bacteria</taxon>
        <taxon>Thermotogati</taxon>
        <taxon>Deinococcota</taxon>
        <taxon>Deinococci</taxon>
        <taxon>Deinococcales</taxon>
        <taxon>Deinococcaceae</taxon>
        <taxon>Deinococcus</taxon>
    </lineage>
</organism>